<evidence type="ECO:0000259" key="1">
    <source>
        <dbReference type="Pfam" id="PF16917"/>
    </source>
</evidence>
<dbReference type="SUPFAM" id="SSF55681">
    <property type="entry name" value="Class II aaRS and biotin synthetases"/>
    <property type="match status" value="1"/>
</dbReference>
<dbReference type="EMBL" id="SADE01000004">
    <property type="protein sequence ID" value="RVU34074.1"/>
    <property type="molecule type" value="Genomic_DNA"/>
</dbReference>
<proteinExistence type="predicted"/>
<dbReference type="InterPro" id="IPR045864">
    <property type="entry name" value="aa-tRNA-synth_II/BPL/LPL"/>
</dbReference>
<gene>
    <name evidence="2" type="ORF">EOI86_23440</name>
</gene>
<organism evidence="2 3">
    <name type="scientific">Hwanghaeella grinnelliae</name>
    <dbReference type="NCBI Taxonomy" id="2500179"/>
    <lineage>
        <taxon>Bacteria</taxon>
        <taxon>Pseudomonadati</taxon>
        <taxon>Pseudomonadota</taxon>
        <taxon>Alphaproteobacteria</taxon>
        <taxon>Rhodospirillales</taxon>
        <taxon>Rhodospirillaceae</taxon>
        <taxon>Hwanghaeella</taxon>
    </lineage>
</organism>
<dbReference type="RefSeq" id="WP_127768104.1">
    <property type="nucleotide sequence ID" value="NZ_SADE01000004.1"/>
</dbReference>
<dbReference type="Gene3D" id="3.30.930.10">
    <property type="entry name" value="Bira Bifunctional Protein, Domain 2"/>
    <property type="match status" value="1"/>
</dbReference>
<dbReference type="InterPro" id="IPR004143">
    <property type="entry name" value="BPL_LPL_catalytic"/>
</dbReference>
<evidence type="ECO:0000313" key="3">
    <source>
        <dbReference type="Proteomes" id="UP000287447"/>
    </source>
</evidence>
<reference evidence="3" key="1">
    <citation type="submission" date="2019-01" db="EMBL/GenBank/DDBJ databases">
        <title>Gri0909 isolated from a small marine red alga.</title>
        <authorList>
            <person name="Kim J."/>
            <person name="Jeong S.E."/>
            <person name="Jeon C.O."/>
        </authorList>
    </citation>
    <scope>NUCLEOTIDE SEQUENCE [LARGE SCALE GENOMIC DNA]</scope>
    <source>
        <strain evidence="3">Gri0909</strain>
    </source>
</reference>
<accession>A0A437QI24</accession>
<dbReference type="OrthoDB" id="7657788at2"/>
<evidence type="ECO:0000313" key="2">
    <source>
        <dbReference type="EMBL" id="RVU34074.1"/>
    </source>
</evidence>
<feature type="domain" description="BPL/LPL catalytic" evidence="1">
    <location>
        <begin position="16"/>
        <end position="205"/>
    </location>
</feature>
<sequence>MTDNPTMPGTGQLPALPPIFTPMLSGPSESPLDVALATIARGEDATGTVVVADRVDIADAAFILGPDRPLMDALKVVHVMMVAITDALGAIIPPQIAVTFGWPDRIMINGALAGGLRVTLPEGLGPDSAKSDPVPDWMILRVSLDVLGEPTDDIPGKPIERTSLMHEGCVDIAPTLIVESIARHFLNWVSKWEADGFDPIRNAWDGRADGYQEKIAFKLPGGSIKGRLLGLDEQGGLMVSRDGKKRQAPLRWLLHGPSWVAE</sequence>
<dbReference type="Pfam" id="PF16917">
    <property type="entry name" value="BPL_LplA_LipB_2"/>
    <property type="match status" value="1"/>
</dbReference>
<dbReference type="Proteomes" id="UP000287447">
    <property type="component" value="Unassembled WGS sequence"/>
</dbReference>
<dbReference type="AlphaFoldDB" id="A0A437QI24"/>
<protein>
    <recommendedName>
        <fullName evidence="1">BPL/LPL catalytic domain-containing protein</fullName>
    </recommendedName>
</protein>
<comment type="caution">
    <text evidence="2">The sequence shown here is derived from an EMBL/GenBank/DDBJ whole genome shotgun (WGS) entry which is preliminary data.</text>
</comment>
<name>A0A437QI24_9PROT</name>
<keyword evidence="3" id="KW-1185">Reference proteome</keyword>